<evidence type="ECO:0000313" key="1">
    <source>
        <dbReference type="EMBL" id="AQW21460.1"/>
    </source>
</evidence>
<sequence length="59" mass="6741">MTHKIQTKGNATFIGRNCLHSLRNRCNHSCNWRFAQKHEKVDKQKEPFANFGGHADGSS</sequence>
<proteinExistence type="predicted"/>
<keyword evidence="2" id="KW-1185">Reference proteome</keyword>
<dbReference type="AlphaFoldDB" id="A0A1S6QIM3"/>
<dbReference type="EMBL" id="CP018906">
    <property type="protein sequence ID" value="AQW21460.1"/>
    <property type="molecule type" value="Genomic_DNA"/>
</dbReference>
<protein>
    <submittedName>
        <fullName evidence="1">Uncharacterized protein</fullName>
    </submittedName>
</protein>
<dbReference type="Proteomes" id="UP000030361">
    <property type="component" value="Chromosome"/>
</dbReference>
<organism evidence="1 2">
    <name type="scientific">Lentilactobacillus curieae</name>
    <dbReference type="NCBI Taxonomy" id="1138822"/>
    <lineage>
        <taxon>Bacteria</taxon>
        <taxon>Bacillati</taxon>
        <taxon>Bacillota</taxon>
        <taxon>Bacilli</taxon>
        <taxon>Lactobacillales</taxon>
        <taxon>Lactobacillaceae</taxon>
        <taxon>Lentilactobacillus</taxon>
    </lineage>
</organism>
<evidence type="ECO:0000313" key="2">
    <source>
        <dbReference type="Proteomes" id="UP000030361"/>
    </source>
</evidence>
<accession>A0A1S6QIM3</accession>
<dbReference type="KEGG" id="lcu:PL11_005690"/>
<name>A0A1S6QIM3_9LACO</name>
<reference evidence="1 2" key="1">
    <citation type="journal article" date="2015" name="Genome Announc.">
        <title>Genome Sequence of Lactobacillus curieae CCTCC M 2011381T, a Novel Producer of Gamma-aminobutyric Acid.</title>
        <authorList>
            <person name="Wang Y."/>
            <person name="Wang Y."/>
            <person name="Lang C."/>
            <person name="Wei D."/>
            <person name="Xu P."/>
            <person name="Xie J."/>
        </authorList>
    </citation>
    <scope>NUCLEOTIDE SEQUENCE [LARGE SCALE GENOMIC DNA]</scope>
    <source>
        <strain evidence="1 2">CCTCC M 2011381</strain>
    </source>
</reference>
<gene>
    <name evidence="1" type="ORF">PL11_005690</name>
</gene>